<dbReference type="InterPro" id="IPR043128">
    <property type="entry name" value="Rev_trsase/Diguanyl_cyclase"/>
</dbReference>
<dbReference type="InterPro" id="IPR002156">
    <property type="entry name" value="RNaseH_domain"/>
</dbReference>
<evidence type="ECO:0000256" key="1">
    <source>
        <dbReference type="ARBA" id="ARBA00022679"/>
    </source>
</evidence>
<organism evidence="10 11">
    <name type="scientific">Nepenthes gracilis</name>
    <name type="common">Slender pitcher plant</name>
    <dbReference type="NCBI Taxonomy" id="150966"/>
    <lineage>
        <taxon>Eukaryota</taxon>
        <taxon>Viridiplantae</taxon>
        <taxon>Streptophyta</taxon>
        <taxon>Embryophyta</taxon>
        <taxon>Tracheophyta</taxon>
        <taxon>Spermatophyta</taxon>
        <taxon>Magnoliopsida</taxon>
        <taxon>eudicotyledons</taxon>
        <taxon>Gunneridae</taxon>
        <taxon>Pentapetalae</taxon>
        <taxon>Caryophyllales</taxon>
        <taxon>Nepenthaceae</taxon>
        <taxon>Nepenthes</taxon>
    </lineage>
</organism>
<dbReference type="Pfam" id="PF17919">
    <property type="entry name" value="RT_RNaseH_2"/>
    <property type="match status" value="1"/>
</dbReference>
<protein>
    <recommendedName>
        <fullName evidence="12">Reverse transcriptase</fullName>
    </recommendedName>
</protein>
<comment type="caution">
    <text evidence="10">The sequence shown here is derived from an EMBL/GenBank/DDBJ whole genome shotgun (WGS) entry which is preliminary data.</text>
</comment>
<keyword evidence="6" id="KW-0511">Multifunctional enzyme</keyword>
<dbReference type="Pfam" id="PF00078">
    <property type="entry name" value="RVT_1"/>
    <property type="match status" value="1"/>
</dbReference>
<evidence type="ECO:0000313" key="10">
    <source>
        <dbReference type="EMBL" id="GMH09059.1"/>
    </source>
</evidence>
<evidence type="ECO:0000256" key="3">
    <source>
        <dbReference type="ARBA" id="ARBA00022722"/>
    </source>
</evidence>
<dbReference type="InterPro" id="IPR043502">
    <property type="entry name" value="DNA/RNA_pol_sf"/>
</dbReference>
<dbReference type="CDD" id="cd00303">
    <property type="entry name" value="retropepsin_like"/>
    <property type="match status" value="1"/>
</dbReference>
<evidence type="ECO:0000313" key="11">
    <source>
        <dbReference type="Proteomes" id="UP001279734"/>
    </source>
</evidence>
<dbReference type="Pfam" id="PF13456">
    <property type="entry name" value="RVT_3"/>
    <property type="match status" value="1"/>
</dbReference>
<dbReference type="PANTHER" id="PTHR37984:SF5">
    <property type="entry name" value="PROTEIN NYNRIN-LIKE"/>
    <property type="match status" value="1"/>
</dbReference>
<dbReference type="InterPro" id="IPR041577">
    <property type="entry name" value="RT_RNaseH_2"/>
</dbReference>
<dbReference type="AlphaFoldDB" id="A0AAD3XLR9"/>
<accession>A0AAD3XLR9</accession>
<keyword evidence="4" id="KW-0255">Endonuclease</keyword>
<gene>
    <name evidence="10" type="ORF">Nepgr_010899</name>
</gene>
<dbReference type="Proteomes" id="UP001279734">
    <property type="component" value="Unassembled WGS sequence"/>
</dbReference>
<dbReference type="GO" id="GO:0004523">
    <property type="term" value="F:RNA-DNA hybrid ribonuclease activity"/>
    <property type="evidence" value="ECO:0007669"/>
    <property type="project" value="InterPro"/>
</dbReference>
<feature type="compositionally biased region" description="Basic and acidic residues" evidence="7">
    <location>
        <begin position="112"/>
        <end position="125"/>
    </location>
</feature>
<dbReference type="SUPFAM" id="SSF56672">
    <property type="entry name" value="DNA/RNA polymerases"/>
    <property type="match status" value="1"/>
</dbReference>
<evidence type="ECO:0000259" key="8">
    <source>
        <dbReference type="PROSITE" id="PS50878"/>
    </source>
</evidence>
<dbReference type="CDD" id="cd09279">
    <property type="entry name" value="RNase_HI_like"/>
    <property type="match status" value="1"/>
</dbReference>
<keyword evidence="1" id="KW-0808">Transferase</keyword>
<dbReference type="InterPro" id="IPR021109">
    <property type="entry name" value="Peptidase_aspartic_dom_sf"/>
</dbReference>
<sequence length="1067" mass="121733">MPSNSIRSFQELEKQPWHLARIKQGPNENLKSFLSRFTSEARRIPRLTNEVKLNTFIANLEPGRVFKHLAHTNPQTFREVEVTARAYVAAEEANEAKKPARVNPPYQGSPKMRNEDERSYPKEPRRKFKNEARREFRPFDPTPLNDSRINILMQIREEKFFKWPRAPKNHEGGDQSKFCHYHRSPGHGTEECWTLQREIEMLIRKGHLKKFLKKPEDNSGERLKEEETEQPQLKSRVVAEVVNMITTRPAKAQSGQMDVIRSDRKRKFESDDVISFSKEDMDHVRIPHSNPLVVSALVSDGNVDYQMKRIFIDNGSSSNLLYFDAFIKLGLKINQLRPANGPLYGVGNEPVTVKGTIQLEVTLRTYPKTASHELTFLVVDLPLVYNTILGRPCLAIFGAVTSIPHLKMKFATLNGVGEILRDQVIGRTCYLSQVEKNVQDRSVEDFDYRDESTLQQAQSREVTDLIPLDPTDPKTCVQIGNSLTEPVRGRLIEFLWRNKDVFAWTSSDMLGIPTEVMVHKLSLDPNHKPIRQKRRNYSVEKLIAIREEVKNLLDAGFIRKVQYPDWLSNVVMVKKSNGKWRMCVDFTNLNKACPKDSFPLPRIDLLVDSTSGHELLSFMDAYSGYNQISMSPEDEEHTSFMTDQGTYCYKIMPFGLKNAGATYQRLVNKLFADQISRNMEVYVDDMLIKSKVMDDHTADLEEAFEVLRKHRMKLNPTKCAFGVSSDKFLGFIVSKRGIEANPEKIMAVAEMSPPKTIKEVQRLTGRLTALSRFLSKSAEKYLPFFKVLRGTKANDFQWTEECQTAFQNLKDYLASPPLLTSPLEGDELFLYLAVSDAALSSVLIQQQADVQRPIYYVSKILSDVESRYIHAEKIVLALVYSARKLRPYFQAHKITVLTDQPLKGILQKLDTSGRLVKWAIELGEFDIEYKPRPSIKGQVLADFLVETSFSTQNNEAEDQKIDRTELSNPWTMYVDGSSTQSGSGAGVILRTPEGMEILYSLRLSFPTTNNVAEYEALLAGLRLARECSAKYVAIYSDSELMVNQVRGDFEVSNSCLAKCIAKVRSAF</sequence>
<keyword evidence="2" id="KW-0548">Nucleotidyltransferase</keyword>
<feature type="region of interest" description="Disordered" evidence="7">
    <location>
        <begin position="94"/>
        <end position="125"/>
    </location>
</feature>
<dbReference type="CDD" id="cd01647">
    <property type="entry name" value="RT_LTR"/>
    <property type="match status" value="1"/>
</dbReference>
<dbReference type="InterPro" id="IPR012337">
    <property type="entry name" value="RNaseH-like_sf"/>
</dbReference>
<feature type="domain" description="Reverse transcriptase" evidence="8">
    <location>
        <begin position="554"/>
        <end position="733"/>
    </location>
</feature>
<feature type="domain" description="RNase H type-1" evidence="9">
    <location>
        <begin position="966"/>
        <end position="1067"/>
    </location>
</feature>
<dbReference type="PROSITE" id="PS50878">
    <property type="entry name" value="RT_POL"/>
    <property type="match status" value="1"/>
</dbReference>
<keyword evidence="3" id="KW-0540">Nuclease</keyword>
<reference evidence="10" key="1">
    <citation type="submission" date="2023-05" db="EMBL/GenBank/DDBJ databases">
        <title>Nepenthes gracilis genome sequencing.</title>
        <authorList>
            <person name="Fukushima K."/>
        </authorList>
    </citation>
    <scope>NUCLEOTIDE SEQUENCE</scope>
    <source>
        <strain evidence="10">SING2019-196</strain>
    </source>
</reference>
<evidence type="ECO:0000256" key="7">
    <source>
        <dbReference type="SAM" id="MobiDB-lite"/>
    </source>
</evidence>
<dbReference type="GO" id="GO:0003676">
    <property type="term" value="F:nucleic acid binding"/>
    <property type="evidence" value="ECO:0007669"/>
    <property type="project" value="InterPro"/>
</dbReference>
<evidence type="ECO:0008006" key="12">
    <source>
        <dbReference type="Google" id="ProtNLM"/>
    </source>
</evidence>
<dbReference type="Gene3D" id="3.10.10.10">
    <property type="entry name" value="HIV Type 1 Reverse Transcriptase, subunit A, domain 1"/>
    <property type="match status" value="1"/>
</dbReference>
<dbReference type="PANTHER" id="PTHR37984">
    <property type="entry name" value="PROTEIN CBG26694"/>
    <property type="match status" value="1"/>
</dbReference>
<keyword evidence="11" id="KW-1185">Reference proteome</keyword>
<evidence type="ECO:0000256" key="5">
    <source>
        <dbReference type="ARBA" id="ARBA00023172"/>
    </source>
</evidence>
<dbReference type="Gene3D" id="3.30.70.270">
    <property type="match status" value="2"/>
</dbReference>
<evidence type="ECO:0000256" key="2">
    <source>
        <dbReference type="ARBA" id="ARBA00022695"/>
    </source>
</evidence>
<dbReference type="Gene3D" id="3.10.20.370">
    <property type="match status" value="1"/>
</dbReference>
<dbReference type="InterPro" id="IPR000477">
    <property type="entry name" value="RT_dom"/>
</dbReference>
<dbReference type="InterPro" id="IPR050951">
    <property type="entry name" value="Retrovirus_Pol_polyprotein"/>
</dbReference>
<dbReference type="GO" id="GO:0006310">
    <property type="term" value="P:DNA recombination"/>
    <property type="evidence" value="ECO:0007669"/>
    <property type="project" value="UniProtKB-KW"/>
</dbReference>
<dbReference type="SUPFAM" id="SSF53098">
    <property type="entry name" value="Ribonuclease H-like"/>
    <property type="match status" value="1"/>
</dbReference>
<dbReference type="Gene3D" id="2.40.70.10">
    <property type="entry name" value="Acid Proteases"/>
    <property type="match status" value="1"/>
</dbReference>
<dbReference type="PROSITE" id="PS50879">
    <property type="entry name" value="RNASE_H_1"/>
    <property type="match status" value="1"/>
</dbReference>
<evidence type="ECO:0000259" key="9">
    <source>
        <dbReference type="PROSITE" id="PS50879"/>
    </source>
</evidence>
<evidence type="ECO:0000256" key="4">
    <source>
        <dbReference type="ARBA" id="ARBA00022759"/>
    </source>
</evidence>
<dbReference type="Gene3D" id="3.30.420.10">
    <property type="entry name" value="Ribonuclease H-like superfamily/Ribonuclease H"/>
    <property type="match status" value="1"/>
</dbReference>
<keyword evidence="5" id="KW-0233">DNA recombination</keyword>
<name>A0AAD3XLR9_NEPGR</name>
<dbReference type="InterPro" id="IPR036397">
    <property type="entry name" value="RNaseH_sf"/>
</dbReference>
<evidence type="ECO:0000256" key="6">
    <source>
        <dbReference type="ARBA" id="ARBA00023268"/>
    </source>
</evidence>
<keyword evidence="4" id="KW-0378">Hydrolase</keyword>
<dbReference type="CDD" id="cd09274">
    <property type="entry name" value="RNase_HI_RT_Ty3"/>
    <property type="match status" value="1"/>
</dbReference>
<dbReference type="GO" id="GO:0016779">
    <property type="term" value="F:nucleotidyltransferase activity"/>
    <property type="evidence" value="ECO:0007669"/>
    <property type="project" value="UniProtKB-KW"/>
</dbReference>
<proteinExistence type="predicted"/>
<dbReference type="EMBL" id="BSYO01000008">
    <property type="protein sequence ID" value="GMH09059.1"/>
    <property type="molecule type" value="Genomic_DNA"/>
</dbReference>